<organism evidence="4 5">
    <name type="scientific">Jannaschia helgolandensis</name>
    <dbReference type="NCBI Taxonomy" id="188906"/>
    <lineage>
        <taxon>Bacteria</taxon>
        <taxon>Pseudomonadati</taxon>
        <taxon>Pseudomonadota</taxon>
        <taxon>Alphaproteobacteria</taxon>
        <taxon>Rhodobacterales</taxon>
        <taxon>Roseobacteraceae</taxon>
        <taxon>Jannaschia</taxon>
    </lineage>
</organism>
<feature type="compositionally biased region" description="Basic and acidic residues" evidence="1">
    <location>
        <begin position="149"/>
        <end position="173"/>
    </location>
</feature>
<feature type="signal peptide" evidence="2">
    <location>
        <begin position="1"/>
        <end position="20"/>
    </location>
</feature>
<dbReference type="STRING" id="188906.SAMN04488526_2658"/>
<dbReference type="InterPro" id="IPR027275">
    <property type="entry name" value="PRC-brl_dom"/>
</dbReference>
<feature type="domain" description="PRC-barrel" evidence="3">
    <location>
        <begin position="234"/>
        <end position="307"/>
    </location>
</feature>
<dbReference type="Proteomes" id="UP000199283">
    <property type="component" value="Unassembled WGS sequence"/>
</dbReference>
<dbReference type="SUPFAM" id="SSF50346">
    <property type="entry name" value="PRC-barrel domain"/>
    <property type="match status" value="2"/>
</dbReference>
<gene>
    <name evidence="4" type="ORF">SAMN04488526_2658</name>
</gene>
<feature type="chain" id="PRO_5011519703" evidence="2">
    <location>
        <begin position="21"/>
        <end position="315"/>
    </location>
</feature>
<evidence type="ECO:0000259" key="3">
    <source>
        <dbReference type="Pfam" id="PF05239"/>
    </source>
</evidence>
<dbReference type="Gene3D" id="2.30.30.240">
    <property type="entry name" value="PRC-barrel domain"/>
    <property type="match status" value="2"/>
</dbReference>
<keyword evidence="2" id="KW-0732">Signal</keyword>
<evidence type="ECO:0000313" key="5">
    <source>
        <dbReference type="Proteomes" id="UP000199283"/>
    </source>
</evidence>
<feature type="region of interest" description="Disordered" evidence="1">
    <location>
        <begin position="149"/>
        <end position="174"/>
    </location>
</feature>
<name>A0A1H7Q6Q6_9RHOB</name>
<reference evidence="4 5" key="1">
    <citation type="submission" date="2016-10" db="EMBL/GenBank/DDBJ databases">
        <authorList>
            <person name="de Groot N.N."/>
        </authorList>
    </citation>
    <scope>NUCLEOTIDE SEQUENCE [LARGE SCALE GENOMIC DNA]</scope>
    <source>
        <strain evidence="4 5">DSM 14858</strain>
    </source>
</reference>
<evidence type="ECO:0000256" key="2">
    <source>
        <dbReference type="SAM" id="SignalP"/>
    </source>
</evidence>
<evidence type="ECO:0000256" key="1">
    <source>
        <dbReference type="SAM" id="MobiDB-lite"/>
    </source>
</evidence>
<dbReference type="PANTHER" id="PTHR36505">
    <property type="entry name" value="BLR1072 PROTEIN"/>
    <property type="match status" value="1"/>
</dbReference>
<dbReference type="InterPro" id="IPR011033">
    <property type="entry name" value="PRC_barrel-like_sf"/>
</dbReference>
<dbReference type="PANTHER" id="PTHR36505:SF1">
    <property type="entry name" value="BLR1072 PROTEIN"/>
    <property type="match status" value="1"/>
</dbReference>
<dbReference type="AlphaFoldDB" id="A0A1H7Q6Q6"/>
<accession>A0A1H7Q6Q6</accession>
<proteinExistence type="predicted"/>
<dbReference type="Pfam" id="PF05239">
    <property type="entry name" value="PRC"/>
    <property type="match status" value="1"/>
</dbReference>
<evidence type="ECO:0000313" key="4">
    <source>
        <dbReference type="EMBL" id="SEL43175.1"/>
    </source>
</evidence>
<sequence length="315" mass="33707">MKTLFASTAIVIAMAAPAFADAHMASAFVPSIDTEALRASDLMGARLYVTETDVEMDAGLSDEWDDVGEISDIIIGNQGGIDAVLADIGGFLGMGERTIAVNMDDLKFVSDGPDADDYFVVLIGTQAQLEAAPEFDNDFVEGRTRAEVNAERDAERTMGDAERTEENAERTLENAEVEVEEAGDAVVTTTARTVEEAENAVDNMADGAAGMMSAPMMERDGYQLVDNSALTTEELTGTSVYGTNDERIGEVGELLMTDDGKLDKAIIDVGGFLGLGEKPVAVSMDSLTILRADGDTRVYIDATEEQLESMPDYEY</sequence>
<protein>
    <submittedName>
        <fullName evidence="4">PRC-barrel domain-containing protein</fullName>
    </submittedName>
</protein>
<dbReference type="EMBL" id="FNZQ01000005">
    <property type="protein sequence ID" value="SEL43175.1"/>
    <property type="molecule type" value="Genomic_DNA"/>
</dbReference>
<dbReference type="RefSeq" id="WP_175495884.1">
    <property type="nucleotide sequence ID" value="NZ_FNZQ01000005.1"/>
</dbReference>
<keyword evidence="5" id="KW-1185">Reference proteome</keyword>